<gene>
    <name evidence="1" type="ORF">BX592_1626</name>
</gene>
<keyword evidence="2" id="KW-1185">Reference proteome</keyword>
<dbReference type="PRINTS" id="PR00394">
    <property type="entry name" value="RHSPROTEIN"/>
</dbReference>
<dbReference type="AlphaFoldDB" id="A0A4V3HAZ6"/>
<dbReference type="EMBL" id="SORE01000062">
    <property type="protein sequence ID" value="TDY31214.1"/>
    <property type="molecule type" value="Genomic_DNA"/>
</dbReference>
<dbReference type="PANTHER" id="PTHR32305">
    <property type="match status" value="1"/>
</dbReference>
<proteinExistence type="predicted"/>
<dbReference type="InterPro" id="IPR022385">
    <property type="entry name" value="Rhs_assc_core"/>
</dbReference>
<comment type="caution">
    <text evidence="1">The sequence shown here is derived from an EMBL/GenBank/DDBJ whole genome shotgun (WGS) entry which is preliminary data.</text>
</comment>
<evidence type="ECO:0000313" key="2">
    <source>
        <dbReference type="Proteomes" id="UP000295509"/>
    </source>
</evidence>
<reference evidence="1 2" key="1">
    <citation type="submission" date="2019-03" db="EMBL/GenBank/DDBJ databases">
        <title>Genomic Encyclopedia of Type Strains, Phase III (KMG-III): the genomes of soil and plant-associated and newly described type strains.</title>
        <authorList>
            <person name="Whitman W."/>
        </authorList>
    </citation>
    <scope>NUCLEOTIDE SEQUENCE [LARGE SCALE GENOMIC DNA]</scope>
    <source>
        <strain evidence="1 2">LMG 29544</strain>
    </source>
</reference>
<sequence>MYANQQGSVVALANGNGVTTGGQGYGPFGETTGTLASRFGYTGQQNLAPLGLYYYKARVYSPNLGRFLQTDPVGYADDLNLYAYVKNNPVNLADPSGMIASLSGSFANTSSTAAANVVAQPSPSGPKLDGSRFSMPATAAVSQPAVQVAGMPFEGVAGSWASAMPGKMPQLRMYGPNGTALVDIDMEAHHGNANPHAHNWEGTSRDNGWPVSILPW</sequence>
<organism evidence="1 2">
    <name type="scientific">Paraburkholderia rhizosphaerae</name>
    <dbReference type="NCBI Taxonomy" id="480658"/>
    <lineage>
        <taxon>Bacteria</taxon>
        <taxon>Pseudomonadati</taxon>
        <taxon>Pseudomonadota</taxon>
        <taxon>Betaproteobacteria</taxon>
        <taxon>Burkholderiales</taxon>
        <taxon>Burkholderiaceae</taxon>
        <taxon>Paraburkholderia</taxon>
    </lineage>
</organism>
<protein>
    <submittedName>
        <fullName evidence="1">RHS repeat-associated protein</fullName>
    </submittedName>
</protein>
<accession>A0A4V3HAZ6</accession>
<evidence type="ECO:0000313" key="1">
    <source>
        <dbReference type="EMBL" id="TDY31214.1"/>
    </source>
</evidence>
<dbReference type="PANTHER" id="PTHR32305:SF15">
    <property type="entry name" value="PROTEIN RHSA-RELATED"/>
    <property type="match status" value="1"/>
</dbReference>
<name>A0A4V3HAZ6_9BURK</name>
<dbReference type="Gene3D" id="2.180.10.10">
    <property type="entry name" value="RHS repeat-associated core"/>
    <property type="match status" value="1"/>
</dbReference>
<dbReference type="Proteomes" id="UP000295509">
    <property type="component" value="Unassembled WGS sequence"/>
</dbReference>
<dbReference type="InterPro" id="IPR050708">
    <property type="entry name" value="T6SS_VgrG/RHS"/>
</dbReference>
<dbReference type="NCBIfam" id="TIGR03696">
    <property type="entry name" value="Rhs_assc_core"/>
    <property type="match status" value="1"/>
</dbReference>